<evidence type="ECO:0000256" key="1">
    <source>
        <dbReference type="SAM" id="MobiDB-lite"/>
    </source>
</evidence>
<evidence type="ECO:0000256" key="2">
    <source>
        <dbReference type="SAM" id="SignalP"/>
    </source>
</evidence>
<feature type="compositionally biased region" description="Low complexity" evidence="1">
    <location>
        <begin position="21"/>
        <end position="45"/>
    </location>
</feature>
<comment type="caution">
    <text evidence="4">The sequence shown here is derived from an EMBL/GenBank/DDBJ whole genome shotgun (WGS) entry which is preliminary data.</text>
</comment>
<dbReference type="Proteomes" id="UP000826195">
    <property type="component" value="Unassembled WGS sequence"/>
</dbReference>
<keyword evidence="5" id="KW-1185">Reference proteome</keyword>
<dbReference type="SUPFAM" id="SSF50814">
    <property type="entry name" value="Lipocalins"/>
    <property type="match status" value="1"/>
</dbReference>
<gene>
    <name evidence="4" type="ORF">KQX54_015120</name>
</gene>
<dbReference type="PRINTS" id="PR01273">
    <property type="entry name" value="INVTBRTCOLOR"/>
</dbReference>
<evidence type="ECO:0000313" key="5">
    <source>
        <dbReference type="Proteomes" id="UP000826195"/>
    </source>
</evidence>
<name>A0AAV7INA4_COTGL</name>
<protein>
    <recommendedName>
        <fullName evidence="3">Lipocalin/cytosolic fatty-acid binding domain-containing protein</fullName>
    </recommendedName>
</protein>
<dbReference type="InterPro" id="IPR000566">
    <property type="entry name" value="Lipocln_cytosolic_FA-bd_dom"/>
</dbReference>
<sequence length="220" mass="24526">MLISSILLYLTASAFAQSSESGSEASSSSSSVSHASSSSSSSSNAKPPSHNGPCPKVVVDPLDYNRLVGEWYEVQRSVNNYKKSSRCHKAMLREPINNVSTMIEKSFSTLACQTETSVSRVIETDLGSKVTYFLPTVGSVSRIFSTLYMDYDDFLIAWSCDDYGNYHIEKSWVFSREPAQPHNIEKVKCDVFAKFNLTKPKMIRSKFANCDSIFCSYDFS</sequence>
<accession>A0AAV7INA4</accession>
<organism evidence="4 5">
    <name type="scientific">Cotesia glomerata</name>
    <name type="common">Lepidopteran parasitic wasp</name>
    <name type="synonym">Apanteles glomeratus</name>
    <dbReference type="NCBI Taxonomy" id="32391"/>
    <lineage>
        <taxon>Eukaryota</taxon>
        <taxon>Metazoa</taxon>
        <taxon>Ecdysozoa</taxon>
        <taxon>Arthropoda</taxon>
        <taxon>Hexapoda</taxon>
        <taxon>Insecta</taxon>
        <taxon>Pterygota</taxon>
        <taxon>Neoptera</taxon>
        <taxon>Endopterygota</taxon>
        <taxon>Hymenoptera</taxon>
        <taxon>Apocrita</taxon>
        <taxon>Ichneumonoidea</taxon>
        <taxon>Braconidae</taxon>
        <taxon>Microgastrinae</taxon>
        <taxon>Cotesia</taxon>
    </lineage>
</organism>
<evidence type="ECO:0000313" key="4">
    <source>
        <dbReference type="EMBL" id="KAH0555083.1"/>
    </source>
</evidence>
<keyword evidence="2" id="KW-0732">Signal</keyword>
<feature type="domain" description="Lipocalin/cytosolic fatty-acid binding" evidence="3">
    <location>
        <begin position="69"/>
        <end position="188"/>
    </location>
</feature>
<evidence type="ECO:0000259" key="3">
    <source>
        <dbReference type="Pfam" id="PF00061"/>
    </source>
</evidence>
<reference evidence="4 5" key="1">
    <citation type="journal article" date="2021" name="J. Hered.">
        <title>A chromosome-level genome assembly of the parasitoid wasp, Cotesia glomerata (Hymenoptera: Braconidae).</title>
        <authorList>
            <person name="Pinto B.J."/>
            <person name="Weis J.J."/>
            <person name="Gamble T."/>
            <person name="Ode P.J."/>
            <person name="Paul R."/>
            <person name="Zaspel J.M."/>
        </authorList>
    </citation>
    <scope>NUCLEOTIDE SEQUENCE [LARGE SCALE GENOMIC DNA]</scope>
    <source>
        <strain evidence="4">CgM1</strain>
    </source>
</reference>
<feature type="chain" id="PRO_5043473735" description="Lipocalin/cytosolic fatty-acid binding domain-containing protein" evidence="2">
    <location>
        <begin position="17"/>
        <end position="220"/>
    </location>
</feature>
<feature type="region of interest" description="Disordered" evidence="1">
    <location>
        <begin position="21"/>
        <end position="54"/>
    </location>
</feature>
<dbReference type="InterPro" id="IPR003057">
    <property type="entry name" value="Invtbrt_color"/>
</dbReference>
<dbReference type="Gene3D" id="2.40.128.20">
    <property type="match status" value="1"/>
</dbReference>
<feature type="signal peptide" evidence="2">
    <location>
        <begin position="1"/>
        <end position="16"/>
    </location>
</feature>
<dbReference type="GO" id="GO:0031409">
    <property type="term" value="F:pigment binding"/>
    <property type="evidence" value="ECO:0007669"/>
    <property type="project" value="InterPro"/>
</dbReference>
<dbReference type="InterPro" id="IPR012674">
    <property type="entry name" value="Calycin"/>
</dbReference>
<dbReference type="AlphaFoldDB" id="A0AAV7INA4"/>
<dbReference type="EMBL" id="JAHXZJ010001119">
    <property type="protein sequence ID" value="KAH0555083.1"/>
    <property type="molecule type" value="Genomic_DNA"/>
</dbReference>
<proteinExistence type="predicted"/>
<dbReference type="Pfam" id="PF00061">
    <property type="entry name" value="Lipocalin"/>
    <property type="match status" value="1"/>
</dbReference>